<sequence>MDDQASQESELGHECVLTRVQLIRVLQSQVPLNVYGIPEGVYRPDLLPDSYTVVQIESGGDHALAAANGSDDTPDTLDQTIDGSPVREDAIRVGSVEQEQPSTDGLQSVTGEEETAPHGSHPRMLELAGIIDARQSILDRLPDAQPLVEAKAKLVGSDAITAFASSFASRDECPPDTAFLPVG</sequence>
<evidence type="ECO:0000313" key="2">
    <source>
        <dbReference type="EMBL" id="KKL87492.1"/>
    </source>
</evidence>
<accession>A0A0F9IJR1</accession>
<gene>
    <name evidence="2" type="ORF">LCGC14_1934140</name>
</gene>
<reference evidence="2" key="1">
    <citation type="journal article" date="2015" name="Nature">
        <title>Complex archaea that bridge the gap between prokaryotes and eukaryotes.</title>
        <authorList>
            <person name="Spang A."/>
            <person name="Saw J.H."/>
            <person name="Jorgensen S.L."/>
            <person name="Zaremba-Niedzwiedzka K."/>
            <person name="Martijn J."/>
            <person name="Lind A.E."/>
            <person name="van Eijk R."/>
            <person name="Schleper C."/>
            <person name="Guy L."/>
            <person name="Ettema T.J."/>
        </authorList>
    </citation>
    <scope>NUCLEOTIDE SEQUENCE</scope>
</reference>
<feature type="region of interest" description="Disordered" evidence="1">
    <location>
        <begin position="94"/>
        <end position="120"/>
    </location>
</feature>
<organism evidence="2">
    <name type="scientific">marine sediment metagenome</name>
    <dbReference type="NCBI Taxonomy" id="412755"/>
    <lineage>
        <taxon>unclassified sequences</taxon>
        <taxon>metagenomes</taxon>
        <taxon>ecological metagenomes</taxon>
    </lineage>
</organism>
<protein>
    <submittedName>
        <fullName evidence="2">Uncharacterized protein</fullName>
    </submittedName>
</protein>
<proteinExistence type="predicted"/>
<feature type="non-terminal residue" evidence="2">
    <location>
        <position position="183"/>
    </location>
</feature>
<feature type="compositionally biased region" description="Polar residues" evidence="1">
    <location>
        <begin position="97"/>
        <end position="110"/>
    </location>
</feature>
<dbReference type="EMBL" id="LAZR01020820">
    <property type="protein sequence ID" value="KKL87492.1"/>
    <property type="molecule type" value="Genomic_DNA"/>
</dbReference>
<name>A0A0F9IJR1_9ZZZZ</name>
<evidence type="ECO:0000256" key="1">
    <source>
        <dbReference type="SAM" id="MobiDB-lite"/>
    </source>
</evidence>
<comment type="caution">
    <text evidence="2">The sequence shown here is derived from an EMBL/GenBank/DDBJ whole genome shotgun (WGS) entry which is preliminary data.</text>
</comment>
<dbReference type="AlphaFoldDB" id="A0A0F9IJR1"/>